<dbReference type="OrthoDB" id="377884at2157"/>
<proteinExistence type="predicted"/>
<gene>
    <name evidence="1" type="ordered locus">MmarC6_0404</name>
</gene>
<dbReference type="AlphaFoldDB" id="A9A738"/>
<organism evidence="1">
    <name type="scientific">Methanococcus maripaludis (strain C6 / ATCC BAA-1332)</name>
    <dbReference type="NCBI Taxonomy" id="444158"/>
    <lineage>
        <taxon>Archaea</taxon>
        <taxon>Methanobacteriati</taxon>
        <taxon>Methanobacteriota</taxon>
        <taxon>Methanomada group</taxon>
        <taxon>Methanococci</taxon>
        <taxon>Methanococcales</taxon>
        <taxon>Methanococcaceae</taxon>
        <taxon>Methanococcus</taxon>
    </lineage>
</organism>
<sequence length="113" mass="13276">MENYDEITLEDIRIMMMEIYCEKWKIPNVKEYQNPLRVVNYEECGKKYVYLGLDGTPDKICSIYNPKTQKIAVFAELGTPIDTPYDNNKITITDLENYNDGDLVMHSAKFEYD</sequence>
<dbReference type="HOGENOM" id="CLU_2271104_0_0_2"/>
<dbReference type="EMBL" id="CP000867">
    <property type="protein sequence ID" value="ABX01225.1"/>
    <property type="molecule type" value="Genomic_DNA"/>
</dbReference>
<evidence type="ECO:0000313" key="1">
    <source>
        <dbReference type="EMBL" id="ABX01225.1"/>
    </source>
</evidence>
<name>A9A738_METM6</name>
<protein>
    <submittedName>
        <fullName evidence="1">Uncharacterized protein</fullName>
    </submittedName>
</protein>
<reference evidence="1" key="1">
    <citation type="submission" date="2007-10" db="EMBL/GenBank/DDBJ databases">
        <title>Complete sequence of Methanococcus maripaludis C6.</title>
        <authorList>
            <consortium name="US DOE Joint Genome Institute"/>
            <person name="Copeland A."/>
            <person name="Lucas S."/>
            <person name="Lapidus A."/>
            <person name="Barry K."/>
            <person name="Glavina del Rio T."/>
            <person name="Dalin E."/>
            <person name="Tice H."/>
            <person name="Pitluck S."/>
            <person name="Clum A."/>
            <person name="Schmutz J."/>
            <person name="Larimer F."/>
            <person name="Land M."/>
            <person name="Hauser L."/>
            <person name="Kyrpides N."/>
            <person name="Mikhailova N."/>
            <person name="Sieprawska-Lupa M."/>
            <person name="Whitman W.B."/>
            <person name="Richardson P."/>
        </authorList>
    </citation>
    <scope>NUCLEOTIDE SEQUENCE [LARGE SCALE GENOMIC DNA]</scope>
    <source>
        <strain evidence="1">C6</strain>
    </source>
</reference>
<accession>A9A738</accession>
<dbReference type="eggNOG" id="arCOG09515">
    <property type="taxonomic scope" value="Archaea"/>
</dbReference>
<dbReference type="KEGG" id="mmx:MmarC6_0404"/>